<dbReference type="InterPro" id="IPR032859">
    <property type="entry name" value="KH_dom-like"/>
</dbReference>
<dbReference type="InterPro" id="IPR015946">
    <property type="entry name" value="KH_dom-like_a/b"/>
</dbReference>
<evidence type="ECO:0000256" key="2">
    <source>
        <dbReference type="ARBA" id="ARBA00020953"/>
    </source>
</evidence>
<reference evidence="12" key="1">
    <citation type="submission" date="2016-04" db="EMBL/GenBank/DDBJ databases">
        <authorList>
            <person name="Evans L.H."/>
            <person name="Alamgir A."/>
            <person name="Owens N."/>
            <person name="Weber N.D."/>
            <person name="Virtaneva K."/>
            <person name="Barbian K."/>
            <person name="Babar A."/>
            <person name="Rosenke K."/>
        </authorList>
    </citation>
    <scope>NUCLEOTIDE SEQUENCE</scope>
    <source>
        <strain evidence="12">86</strain>
    </source>
</reference>
<dbReference type="GO" id="GO:0042254">
    <property type="term" value="P:ribosome biogenesis"/>
    <property type="evidence" value="ECO:0007669"/>
    <property type="project" value="UniProtKB-KW"/>
</dbReference>
<evidence type="ECO:0000259" key="11">
    <source>
        <dbReference type="PROSITE" id="PS51712"/>
    </source>
</evidence>
<feature type="binding site" evidence="8">
    <location>
        <begin position="142"/>
        <end position="145"/>
    </location>
    <ligand>
        <name>GTP</name>
        <dbReference type="ChEBI" id="CHEBI:37565"/>
        <label>1</label>
    </ligand>
</feature>
<dbReference type="Gene3D" id="3.40.50.300">
    <property type="entry name" value="P-loop containing nucleotide triphosphate hydrolases"/>
    <property type="match status" value="2"/>
</dbReference>
<keyword evidence="6 8" id="KW-0342">GTP-binding</keyword>
<dbReference type="FunFam" id="3.40.50.300:FF:000494">
    <property type="entry name" value="tRNA modification GTPase MnmE"/>
    <property type="match status" value="1"/>
</dbReference>
<evidence type="ECO:0000256" key="10">
    <source>
        <dbReference type="RuleBase" id="RU004481"/>
    </source>
</evidence>
<feature type="domain" description="EngA-type G" evidence="11">
    <location>
        <begin position="226"/>
        <end position="399"/>
    </location>
</feature>
<feature type="binding site" evidence="8">
    <location>
        <begin position="279"/>
        <end position="283"/>
    </location>
    <ligand>
        <name>GTP</name>
        <dbReference type="ChEBI" id="CHEBI:37565"/>
        <label>2</label>
    </ligand>
</feature>
<gene>
    <name evidence="8 12" type="primary">der</name>
    <name evidence="12" type="ORF">KL86DPRO_50296</name>
</gene>
<dbReference type="Pfam" id="PF14714">
    <property type="entry name" value="KH_dom-like"/>
    <property type="match status" value="1"/>
</dbReference>
<dbReference type="InterPro" id="IPR027417">
    <property type="entry name" value="P-loop_NTPase"/>
</dbReference>
<dbReference type="InterPro" id="IPR005225">
    <property type="entry name" value="Small_GTP-bd"/>
</dbReference>
<dbReference type="CDD" id="cd01894">
    <property type="entry name" value="EngA1"/>
    <property type="match status" value="1"/>
</dbReference>
<dbReference type="PANTHER" id="PTHR43834">
    <property type="entry name" value="GTPASE DER"/>
    <property type="match status" value="1"/>
</dbReference>
<dbReference type="HAMAP" id="MF_00195">
    <property type="entry name" value="GTPase_Der"/>
    <property type="match status" value="1"/>
</dbReference>
<accession>A0A212KDY2</accession>
<evidence type="ECO:0000256" key="6">
    <source>
        <dbReference type="ARBA" id="ARBA00023134"/>
    </source>
</evidence>
<proteinExistence type="inferred from homology"/>
<dbReference type="PIRSF" id="PIRSF006485">
    <property type="entry name" value="GTP-binding_EngA"/>
    <property type="match status" value="1"/>
</dbReference>
<protein>
    <recommendedName>
        <fullName evidence="2 8">GTPase Der</fullName>
    </recommendedName>
    <alternativeName>
        <fullName evidence="7 8">GTP-binding protein EngA</fullName>
    </alternativeName>
</protein>
<evidence type="ECO:0000256" key="4">
    <source>
        <dbReference type="ARBA" id="ARBA00022737"/>
    </source>
</evidence>
<keyword evidence="4 10" id="KW-0677">Repeat</keyword>
<evidence type="ECO:0000256" key="5">
    <source>
        <dbReference type="ARBA" id="ARBA00022741"/>
    </source>
</evidence>
<dbReference type="GO" id="GO:0005525">
    <property type="term" value="F:GTP binding"/>
    <property type="evidence" value="ECO:0007669"/>
    <property type="project" value="UniProtKB-UniRule"/>
</dbReference>
<feature type="binding site" evidence="8">
    <location>
        <begin position="232"/>
        <end position="239"/>
    </location>
    <ligand>
        <name>GTP</name>
        <dbReference type="ChEBI" id="CHEBI:37565"/>
        <label>2</label>
    </ligand>
</feature>
<comment type="function">
    <text evidence="8 10">GTPase that plays an essential role in the late steps of ribosome biogenesis.</text>
</comment>
<comment type="subunit">
    <text evidence="8">Associates with the 50S ribosomal subunit.</text>
</comment>
<feature type="binding site" evidence="8">
    <location>
        <begin position="344"/>
        <end position="347"/>
    </location>
    <ligand>
        <name>GTP</name>
        <dbReference type="ChEBI" id="CHEBI:37565"/>
        <label>2</label>
    </ligand>
</feature>
<evidence type="ECO:0000256" key="8">
    <source>
        <dbReference type="HAMAP-Rule" id="MF_00195"/>
    </source>
</evidence>
<dbReference type="PRINTS" id="PR00326">
    <property type="entry name" value="GTP1OBG"/>
</dbReference>
<organism evidence="12">
    <name type="scientific">uncultured delta proteobacterium</name>
    <dbReference type="NCBI Taxonomy" id="34034"/>
    <lineage>
        <taxon>Bacteria</taxon>
        <taxon>Deltaproteobacteria</taxon>
        <taxon>environmental samples</taxon>
    </lineage>
</organism>
<dbReference type="Pfam" id="PF01926">
    <property type="entry name" value="MMR_HSR1"/>
    <property type="match status" value="2"/>
</dbReference>
<feature type="binding site" evidence="8">
    <location>
        <begin position="69"/>
        <end position="73"/>
    </location>
    <ligand>
        <name>GTP</name>
        <dbReference type="ChEBI" id="CHEBI:37565"/>
        <label>1</label>
    </ligand>
</feature>
<dbReference type="InterPro" id="IPR006073">
    <property type="entry name" value="GTP-bd"/>
</dbReference>
<keyword evidence="3 8" id="KW-0690">Ribosome biogenesis</keyword>
<dbReference type="NCBIfam" id="TIGR03594">
    <property type="entry name" value="GTPase_EngA"/>
    <property type="match status" value="1"/>
</dbReference>
<dbReference type="PROSITE" id="PS51712">
    <property type="entry name" value="G_ENGA"/>
    <property type="match status" value="2"/>
</dbReference>
<dbReference type="CDD" id="cd01895">
    <property type="entry name" value="EngA2"/>
    <property type="match status" value="1"/>
</dbReference>
<dbReference type="AlphaFoldDB" id="A0A212KDY2"/>
<feature type="domain" description="EngA-type G" evidence="11">
    <location>
        <begin position="15"/>
        <end position="190"/>
    </location>
</feature>
<evidence type="ECO:0000256" key="3">
    <source>
        <dbReference type="ARBA" id="ARBA00022517"/>
    </source>
</evidence>
<dbReference type="GO" id="GO:0043022">
    <property type="term" value="F:ribosome binding"/>
    <property type="evidence" value="ECO:0007669"/>
    <property type="project" value="TreeGrafter"/>
</dbReference>
<sequence>MQKRVPFQPMPAGTPKIALVGRPNVGKSTLFNRLIRSKRAITHDMPGITRDRMEGVVRGKDKQSFVIIDTGGVTLDAHEAVAEGPAGIRGFEEEILRQTRAAIEESVALVLVVDAREGVTPFDEHVAAYIRKSGKPALVAVNKVDGPENAETLMADFYALGLPLLPCSAEHGFNVRALEEEMREFLPEPDFLPGEDDFEMETDDEAVADGDENEGKAEDEDENAPLRLAFLGRPNAGKSSLVNALAKTDRMIVSDIAGTTRDSVDVSVEIGGAVITFVDTAGVRRRAKVTDTVERYSVNSSIKSTTKAHVTLLVVDGPGGLAQQDKRLIDMLSERMTPFMVLVNKCDLMSPAATKEVEKAYKEALVFCPHVPLLFVSAVNGKNLKKIIPLAREIRRECAVRIPTGELNRAFEAILTAHQPPLVKGARAKFYYMTQAETKPPTFVFFVNHEDRVLPSYARYMEKSLRKTFGITSAPIRVHFRSTHTKKKKK</sequence>
<evidence type="ECO:0000256" key="1">
    <source>
        <dbReference type="ARBA" id="ARBA00008279"/>
    </source>
</evidence>
<keyword evidence="5 8" id="KW-0547">Nucleotide-binding</keyword>
<dbReference type="SUPFAM" id="SSF52540">
    <property type="entry name" value="P-loop containing nucleoside triphosphate hydrolases"/>
    <property type="match status" value="2"/>
</dbReference>
<dbReference type="NCBIfam" id="TIGR00231">
    <property type="entry name" value="small_GTP"/>
    <property type="match status" value="2"/>
</dbReference>
<comment type="similarity">
    <text evidence="1 8 9 10">Belongs to the TRAFAC class TrmE-Era-EngA-EngB-Septin-like GTPase superfamily. EngA (Der) GTPase family.</text>
</comment>
<dbReference type="InterPro" id="IPR016484">
    <property type="entry name" value="GTPase_Der"/>
</dbReference>
<feature type="binding site" evidence="8">
    <location>
        <begin position="21"/>
        <end position="28"/>
    </location>
    <ligand>
        <name>GTP</name>
        <dbReference type="ChEBI" id="CHEBI:37565"/>
        <label>1</label>
    </ligand>
</feature>
<evidence type="ECO:0000256" key="9">
    <source>
        <dbReference type="PROSITE-ProRule" id="PRU01049"/>
    </source>
</evidence>
<dbReference type="Gene3D" id="3.30.300.20">
    <property type="match status" value="1"/>
</dbReference>
<name>A0A212KDY2_9DELT</name>
<dbReference type="FunFam" id="3.30.300.20:FF:000004">
    <property type="entry name" value="GTPase Der"/>
    <property type="match status" value="1"/>
</dbReference>
<dbReference type="InterPro" id="IPR031166">
    <property type="entry name" value="G_ENGA"/>
</dbReference>
<evidence type="ECO:0000313" key="12">
    <source>
        <dbReference type="EMBL" id="SBW09851.1"/>
    </source>
</evidence>
<dbReference type="EMBL" id="FLUQ01000005">
    <property type="protein sequence ID" value="SBW09851.1"/>
    <property type="molecule type" value="Genomic_DNA"/>
</dbReference>
<dbReference type="PANTHER" id="PTHR43834:SF6">
    <property type="entry name" value="GTPASE DER"/>
    <property type="match status" value="1"/>
</dbReference>
<evidence type="ECO:0000256" key="7">
    <source>
        <dbReference type="ARBA" id="ARBA00032345"/>
    </source>
</evidence>